<keyword evidence="1" id="KW-1133">Transmembrane helix</keyword>
<feature type="transmembrane region" description="Helical" evidence="1">
    <location>
        <begin position="46"/>
        <end position="68"/>
    </location>
</feature>
<organism evidence="2 3">
    <name type="scientific">Providencia huaxiensis</name>
    <dbReference type="NCBI Taxonomy" id="2027290"/>
    <lineage>
        <taxon>Bacteria</taxon>
        <taxon>Pseudomonadati</taxon>
        <taxon>Pseudomonadota</taxon>
        <taxon>Gammaproteobacteria</taxon>
        <taxon>Enterobacterales</taxon>
        <taxon>Morganellaceae</taxon>
        <taxon>Providencia</taxon>
    </lineage>
</organism>
<proteinExistence type="predicted"/>
<gene>
    <name evidence="2" type="ORF">J7T18_09695</name>
</gene>
<evidence type="ECO:0000256" key="1">
    <source>
        <dbReference type="SAM" id="Phobius"/>
    </source>
</evidence>
<dbReference type="Proteomes" id="UP000674270">
    <property type="component" value="Unassembled WGS sequence"/>
</dbReference>
<keyword evidence="1" id="KW-0472">Membrane</keyword>
<sequence length="269" mass="31138">MWAAVIVLVLVCGYNYIDNHLPSRYKLNNSVGWNAYFFVALKGGEFLMQGLMASIVVAIGLYIIMHILNLPSYLFGWYEPFTFVDSIFNIRVSGMSFWTILWLSLTVLISIGKTADVKKRNQSPQKRMEDFREVAKVYAIESLLLESFERMDDGLLVFVTLKSRKVYVGMVDGIRFEGMDINTLVLIPFMSGYREKDTLTFHVEHNYTDHYAQQGINFSSEPLSVFQFRHVLPYEQIESFSLFNVNTYNVFQEVAKEKEIKKKSETDSN</sequence>
<accession>A0A8I2AG72</accession>
<dbReference type="RefSeq" id="WP_210848420.1">
    <property type="nucleotide sequence ID" value="NZ_JAGKLY010000003.1"/>
</dbReference>
<keyword evidence="1" id="KW-0812">Transmembrane</keyword>
<reference evidence="2" key="1">
    <citation type="submission" date="2021-03" db="EMBL/GenBank/DDBJ databases">
        <authorList>
            <person name="Stanton E."/>
        </authorList>
    </citation>
    <scope>NUCLEOTIDE SEQUENCE</scope>
    <source>
        <strain evidence="2">2020EL-00113</strain>
    </source>
</reference>
<evidence type="ECO:0000313" key="3">
    <source>
        <dbReference type="Proteomes" id="UP000674270"/>
    </source>
</evidence>
<evidence type="ECO:0000313" key="2">
    <source>
        <dbReference type="EMBL" id="MBQ0268570.1"/>
    </source>
</evidence>
<name>A0A8I2AG72_9GAMM</name>
<feature type="transmembrane region" description="Helical" evidence="1">
    <location>
        <begin position="88"/>
        <end position="111"/>
    </location>
</feature>
<comment type="caution">
    <text evidence="2">The sequence shown here is derived from an EMBL/GenBank/DDBJ whole genome shotgun (WGS) entry which is preliminary data.</text>
</comment>
<dbReference type="EMBL" id="JAGKLY010000003">
    <property type="protein sequence ID" value="MBQ0268570.1"/>
    <property type="molecule type" value="Genomic_DNA"/>
</dbReference>
<protein>
    <submittedName>
        <fullName evidence="2">Uncharacterized protein</fullName>
    </submittedName>
</protein>
<dbReference type="AlphaFoldDB" id="A0A8I2AG72"/>